<dbReference type="InterPro" id="IPR036397">
    <property type="entry name" value="RNaseH_sf"/>
</dbReference>
<dbReference type="eggNOG" id="KOG0017">
    <property type="taxonomic scope" value="Eukaryota"/>
</dbReference>
<evidence type="ECO:0000313" key="3">
    <source>
        <dbReference type="Proteomes" id="UP000007266"/>
    </source>
</evidence>
<feature type="region of interest" description="Disordered" evidence="1">
    <location>
        <begin position="312"/>
        <end position="358"/>
    </location>
</feature>
<dbReference type="PhylomeDB" id="D6WZQ4"/>
<reference evidence="2 3" key="1">
    <citation type="journal article" date="2008" name="Nature">
        <title>The genome of the model beetle and pest Tribolium castaneum.</title>
        <authorList>
            <consortium name="Tribolium Genome Sequencing Consortium"/>
            <person name="Richards S."/>
            <person name="Gibbs R.A."/>
            <person name="Weinstock G.M."/>
            <person name="Brown S.J."/>
            <person name="Denell R."/>
            <person name="Beeman R.W."/>
            <person name="Gibbs R."/>
            <person name="Beeman R.W."/>
            <person name="Brown S.J."/>
            <person name="Bucher G."/>
            <person name="Friedrich M."/>
            <person name="Grimmelikhuijzen C.J."/>
            <person name="Klingler M."/>
            <person name="Lorenzen M."/>
            <person name="Richards S."/>
            <person name="Roth S."/>
            <person name="Schroder R."/>
            <person name="Tautz D."/>
            <person name="Zdobnov E.M."/>
            <person name="Muzny D."/>
            <person name="Gibbs R.A."/>
            <person name="Weinstock G.M."/>
            <person name="Attaway T."/>
            <person name="Bell S."/>
            <person name="Buhay C.J."/>
            <person name="Chandrabose M.N."/>
            <person name="Chavez D."/>
            <person name="Clerk-Blankenburg K.P."/>
            <person name="Cree A."/>
            <person name="Dao M."/>
            <person name="Davis C."/>
            <person name="Chacko J."/>
            <person name="Dinh H."/>
            <person name="Dugan-Rocha S."/>
            <person name="Fowler G."/>
            <person name="Garner T.T."/>
            <person name="Garnes J."/>
            <person name="Gnirke A."/>
            <person name="Hawes A."/>
            <person name="Hernandez J."/>
            <person name="Hines S."/>
            <person name="Holder M."/>
            <person name="Hume J."/>
            <person name="Jhangiani S.N."/>
            <person name="Joshi V."/>
            <person name="Khan Z.M."/>
            <person name="Jackson L."/>
            <person name="Kovar C."/>
            <person name="Kowis A."/>
            <person name="Lee S."/>
            <person name="Lewis L.R."/>
            <person name="Margolis J."/>
            <person name="Morgan M."/>
            <person name="Nazareth L.V."/>
            <person name="Nguyen N."/>
            <person name="Okwuonu G."/>
            <person name="Parker D."/>
            <person name="Richards S."/>
            <person name="Ruiz S.J."/>
            <person name="Santibanez J."/>
            <person name="Savard J."/>
            <person name="Scherer S.E."/>
            <person name="Schneider B."/>
            <person name="Sodergren E."/>
            <person name="Tautz D."/>
            <person name="Vattahil S."/>
            <person name="Villasana D."/>
            <person name="White C.S."/>
            <person name="Wright R."/>
            <person name="Park Y."/>
            <person name="Beeman R.W."/>
            <person name="Lord J."/>
            <person name="Oppert B."/>
            <person name="Lorenzen M."/>
            <person name="Brown S."/>
            <person name="Wang L."/>
            <person name="Savard J."/>
            <person name="Tautz D."/>
            <person name="Richards S."/>
            <person name="Weinstock G."/>
            <person name="Gibbs R.A."/>
            <person name="Liu Y."/>
            <person name="Worley K."/>
            <person name="Weinstock G."/>
            <person name="Elsik C.G."/>
            <person name="Reese J.T."/>
            <person name="Elhaik E."/>
            <person name="Landan G."/>
            <person name="Graur D."/>
            <person name="Arensburger P."/>
            <person name="Atkinson P."/>
            <person name="Beeman R.W."/>
            <person name="Beidler J."/>
            <person name="Brown S.J."/>
            <person name="Demuth J.P."/>
            <person name="Drury D.W."/>
            <person name="Du Y.Z."/>
            <person name="Fujiwara H."/>
            <person name="Lorenzen M."/>
            <person name="Maselli V."/>
            <person name="Osanai M."/>
            <person name="Park Y."/>
            <person name="Robertson H.M."/>
            <person name="Tu Z."/>
            <person name="Wang J.J."/>
            <person name="Wang S."/>
            <person name="Richards S."/>
            <person name="Song H."/>
            <person name="Zhang L."/>
            <person name="Sodergren E."/>
            <person name="Werner D."/>
            <person name="Stanke M."/>
            <person name="Morgenstern B."/>
            <person name="Solovyev V."/>
            <person name="Kosarev P."/>
            <person name="Brown G."/>
            <person name="Chen H.C."/>
            <person name="Ermolaeva O."/>
            <person name="Hlavina W."/>
            <person name="Kapustin Y."/>
            <person name="Kiryutin B."/>
            <person name="Kitts P."/>
            <person name="Maglott D."/>
            <person name="Pruitt K."/>
            <person name="Sapojnikov V."/>
            <person name="Souvorov A."/>
            <person name="Mackey A.J."/>
            <person name="Waterhouse R.M."/>
            <person name="Wyder S."/>
            <person name="Zdobnov E.M."/>
            <person name="Zdobnov E.M."/>
            <person name="Wyder S."/>
            <person name="Kriventseva E.V."/>
            <person name="Kadowaki T."/>
            <person name="Bork P."/>
            <person name="Aranda M."/>
            <person name="Bao R."/>
            <person name="Beermann A."/>
            <person name="Berns N."/>
            <person name="Bolognesi R."/>
            <person name="Bonneton F."/>
            <person name="Bopp D."/>
            <person name="Brown S.J."/>
            <person name="Bucher G."/>
            <person name="Butts T."/>
            <person name="Chaumot A."/>
            <person name="Denell R.E."/>
            <person name="Ferrier D.E."/>
            <person name="Friedrich M."/>
            <person name="Gordon C.M."/>
            <person name="Jindra M."/>
            <person name="Klingler M."/>
            <person name="Lan Q."/>
            <person name="Lattorff H.M."/>
            <person name="Laudet V."/>
            <person name="von Levetsow C."/>
            <person name="Liu Z."/>
            <person name="Lutz R."/>
            <person name="Lynch J.A."/>
            <person name="da Fonseca R.N."/>
            <person name="Posnien N."/>
            <person name="Reuter R."/>
            <person name="Roth S."/>
            <person name="Savard J."/>
            <person name="Schinko J.B."/>
            <person name="Schmitt C."/>
            <person name="Schoppmeier M."/>
            <person name="Schroder R."/>
            <person name="Shippy T.D."/>
            <person name="Simonnet F."/>
            <person name="Marques-Souza H."/>
            <person name="Tautz D."/>
            <person name="Tomoyasu Y."/>
            <person name="Trauner J."/>
            <person name="Van der Zee M."/>
            <person name="Vervoort M."/>
            <person name="Wittkopp N."/>
            <person name="Wimmer E.A."/>
            <person name="Yang X."/>
            <person name="Jones A.K."/>
            <person name="Sattelle D.B."/>
            <person name="Ebert P.R."/>
            <person name="Nelson D."/>
            <person name="Scott J.G."/>
            <person name="Beeman R.W."/>
            <person name="Muthukrishnan S."/>
            <person name="Kramer K.J."/>
            <person name="Arakane Y."/>
            <person name="Beeman R.W."/>
            <person name="Zhu Q."/>
            <person name="Hogenkamp D."/>
            <person name="Dixit R."/>
            <person name="Oppert B."/>
            <person name="Jiang H."/>
            <person name="Zou Z."/>
            <person name="Marshall J."/>
            <person name="Elpidina E."/>
            <person name="Vinokurov K."/>
            <person name="Oppert C."/>
            <person name="Zou Z."/>
            <person name="Evans J."/>
            <person name="Lu Z."/>
            <person name="Zhao P."/>
            <person name="Sumathipala N."/>
            <person name="Altincicek B."/>
            <person name="Vilcinskas A."/>
            <person name="Williams M."/>
            <person name="Hultmark D."/>
            <person name="Hetru C."/>
            <person name="Jiang H."/>
            <person name="Grimmelikhuijzen C.J."/>
            <person name="Hauser F."/>
            <person name="Cazzamali G."/>
            <person name="Williamson M."/>
            <person name="Park Y."/>
            <person name="Li B."/>
            <person name="Tanaka Y."/>
            <person name="Predel R."/>
            <person name="Neupert S."/>
            <person name="Schachtner J."/>
            <person name="Verleyen P."/>
            <person name="Raible F."/>
            <person name="Bork P."/>
            <person name="Friedrich M."/>
            <person name="Walden K.K."/>
            <person name="Robertson H.M."/>
            <person name="Angeli S."/>
            <person name="Foret S."/>
            <person name="Bucher G."/>
            <person name="Schuetz S."/>
            <person name="Maleszka R."/>
            <person name="Wimmer E.A."/>
            <person name="Beeman R.W."/>
            <person name="Lorenzen M."/>
            <person name="Tomoyasu Y."/>
            <person name="Miller S.C."/>
            <person name="Grossmann D."/>
            <person name="Bucher G."/>
        </authorList>
    </citation>
    <scope>NUCLEOTIDE SEQUENCE [LARGE SCALE GENOMIC DNA]</scope>
    <source>
        <strain evidence="2 3">Georgia GA2</strain>
    </source>
</reference>
<sequence>MLHSLLKNSEQAFKAKIREDRASVNRLGTNLTLDEYKFIISKVLKAKSNQEFQLPSDKTLLDKYDVLEVSNGAKKLIVPSNETSKTIFYVHDNELYQILLEAHLHLNHGNCDEMLQYLNHSYKNITYKDVSIFLSFCQDCDDKAALDEKDLIEKYSHFNTVCQIELIDFESCPDHDYKFVMIYQELLTKFVLLKPLNSYESEEVAENLINIFGTLGPPIYLKSNVGGDFVEGIIDRLKVLWPPVKIEHLKSDRWDDLIGPEIETMVKVWMTNNKKKQWSEGLRFVQLKKNTTIHPKLEKTPYEALFRHPVETLDQKKEESEDFQETEMDVKEELLDEPEHDPLELSEALEIAKTEPHD</sequence>
<name>D6WZQ4_TRICA</name>
<dbReference type="InterPro" id="IPR012337">
    <property type="entry name" value="RNaseH-like_sf"/>
</dbReference>
<evidence type="ECO:0000256" key="1">
    <source>
        <dbReference type="SAM" id="MobiDB-lite"/>
    </source>
</evidence>
<dbReference type="Proteomes" id="UP000007266">
    <property type="component" value="Linkage group 9"/>
</dbReference>
<dbReference type="KEGG" id="tca:662978"/>
<evidence type="ECO:0000313" key="2">
    <source>
        <dbReference type="EMBL" id="EFA09663.1"/>
    </source>
</evidence>
<protein>
    <submittedName>
        <fullName evidence="2">KRAB-A domain-containing protein 2-like Protein</fullName>
    </submittedName>
</protein>
<organism evidence="2 3">
    <name type="scientific">Tribolium castaneum</name>
    <name type="common">Red flour beetle</name>
    <dbReference type="NCBI Taxonomy" id="7070"/>
    <lineage>
        <taxon>Eukaryota</taxon>
        <taxon>Metazoa</taxon>
        <taxon>Ecdysozoa</taxon>
        <taxon>Arthropoda</taxon>
        <taxon>Hexapoda</taxon>
        <taxon>Insecta</taxon>
        <taxon>Pterygota</taxon>
        <taxon>Neoptera</taxon>
        <taxon>Endopterygota</taxon>
        <taxon>Coleoptera</taxon>
        <taxon>Polyphaga</taxon>
        <taxon>Cucujiformia</taxon>
        <taxon>Tenebrionidae</taxon>
        <taxon>Tenebrionidae incertae sedis</taxon>
        <taxon>Tribolium</taxon>
    </lineage>
</organism>
<dbReference type="OMA" id="RANCYIK"/>
<dbReference type="AlphaFoldDB" id="D6WZQ4"/>
<dbReference type="HOGENOM" id="CLU_036427_2_0_1"/>
<dbReference type="GO" id="GO:0003676">
    <property type="term" value="F:nucleic acid binding"/>
    <property type="evidence" value="ECO:0007669"/>
    <property type="project" value="InterPro"/>
</dbReference>
<dbReference type="InParanoid" id="D6WZQ4"/>
<dbReference type="SUPFAM" id="SSF53098">
    <property type="entry name" value="Ribonuclease H-like"/>
    <property type="match status" value="1"/>
</dbReference>
<accession>D6WZQ4</accession>
<dbReference type="Gene3D" id="3.30.420.10">
    <property type="entry name" value="Ribonuclease H-like superfamily/Ribonuclease H"/>
    <property type="match status" value="1"/>
</dbReference>
<dbReference type="EMBL" id="KQ971372">
    <property type="protein sequence ID" value="EFA09663.1"/>
    <property type="molecule type" value="Genomic_DNA"/>
</dbReference>
<proteinExistence type="predicted"/>
<reference evidence="2 3" key="2">
    <citation type="journal article" date="2010" name="Nucleic Acids Res.">
        <title>BeetleBase in 2010: revisions to provide comprehensive genomic information for Tribolium castaneum.</title>
        <authorList>
            <person name="Kim H.S."/>
            <person name="Murphy T."/>
            <person name="Xia J."/>
            <person name="Caragea D."/>
            <person name="Park Y."/>
            <person name="Beeman R.W."/>
            <person name="Lorenzen M.D."/>
            <person name="Butcher S."/>
            <person name="Manak J.R."/>
            <person name="Brown S.J."/>
        </authorList>
    </citation>
    <scope>GENOME REANNOTATION</scope>
    <source>
        <strain evidence="2 3">Georgia GA2</strain>
    </source>
</reference>
<gene>
    <name evidence="2" type="primary">AUGUSTUS-3.0.2_11789</name>
    <name evidence="2" type="ORF">TcasGA2_TC011789</name>
</gene>
<keyword evidence="3" id="KW-1185">Reference proteome</keyword>
<dbReference type="OrthoDB" id="6773637at2759"/>